<name>A0A2T6ZAL8_TUBBO</name>
<gene>
    <name evidence="1" type="ORF">B9Z19DRAFT_659881</name>
</gene>
<dbReference type="Proteomes" id="UP000244722">
    <property type="component" value="Unassembled WGS sequence"/>
</dbReference>
<keyword evidence="2" id="KW-1185">Reference proteome</keyword>
<evidence type="ECO:0000313" key="2">
    <source>
        <dbReference type="Proteomes" id="UP000244722"/>
    </source>
</evidence>
<accession>A0A2T6ZAL8</accession>
<evidence type="ECO:0000313" key="1">
    <source>
        <dbReference type="EMBL" id="PUU72540.1"/>
    </source>
</evidence>
<dbReference type="EMBL" id="NESQ01000512">
    <property type="protein sequence ID" value="PUU72540.1"/>
    <property type="molecule type" value="Genomic_DNA"/>
</dbReference>
<sequence>MEMEGALARNLGCSKYVPCRGWNEGNCLIERNIGVAMGILHGWRRKMCDRPRLDLSH</sequence>
<comment type="caution">
    <text evidence="1">The sequence shown here is derived from an EMBL/GenBank/DDBJ whole genome shotgun (WGS) entry which is preliminary data.</text>
</comment>
<organism evidence="1 2">
    <name type="scientific">Tuber borchii</name>
    <name type="common">White truffle</name>
    <dbReference type="NCBI Taxonomy" id="42251"/>
    <lineage>
        <taxon>Eukaryota</taxon>
        <taxon>Fungi</taxon>
        <taxon>Dikarya</taxon>
        <taxon>Ascomycota</taxon>
        <taxon>Pezizomycotina</taxon>
        <taxon>Pezizomycetes</taxon>
        <taxon>Pezizales</taxon>
        <taxon>Tuberaceae</taxon>
        <taxon>Tuber</taxon>
    </lineage>
</organism>
<reference evidence="1 2" key="1">
    <citation type="submission" date="2017-04" db="EMBL/GenBank/DDBJ databases">
        <title>Draft genome sequence of Tuber borchii Vittad., a whitish edible truffle.</title>
        <authorList>
            <consortium name="DOE Joint Genome Institute"/>
            <person name="Murat C."/>
            <person name="Kuo A."/>
            <person name="Barry K.W."/>
            <person name="Clum A."/>
            <person name="Dockter R.B."/>
            <person name="Fauchery L."/>
            <person name="Iotti M."/>
            <person name="Kohler A."/>
            <person name="Labutti K."/>
            <person name="Lindquist E.A."/>
            <person name="Lipzen A."/>
            <person name="Ohm R.A."/>
            <person name="Wang M."/>
            <person name="Grigoriev I.V."/>
            <person name="Zambonelli A."/>
            <person name="Martin F.M."/>
        </authorList>
    </citation>
    <scope>NUCLEOTIDE SEQUENCE [LARGE SCALE GENOMIC DNA]</scope>
    <source>
        <strain evidence="1 2">Tbo3840</strain>
    </source>
</reference>
<proteinExistence type="predicted"/>
<protein>
    <submittedName>
        <fullName evidence="1">Uncharacterized protein</fullName>
    </submittedName>
</protein>
<dbReference type="AlphaFoldDB" id="A0A2T6ZAL8"/>